<feature type="compositionally biased region" description="Polar residues" evidence="1">
    <location>
        <begin position="67"/>
        <end position="85"/>
    </location>
</feature>
<proteinExistence type="predicted"/>
<feature type="region of interest" description="Disordered" evidence="1">
    <location>
        <begin position="1"/>
        <end position="22"/>
    </location>
</feature>
<dbReference type="GO" id="GO:0004222">
    <property type="term" value="F:metalloendopeptidase activity"/>
    <property type="evidence" value="ECO:0007669"/>
    <property type="project" value="TreeGrafter"/>
</dbReference>
<evidence type="ECO:0000313" key="4">
    <source>
        <dbReference type="EMBL" id="PWW45404.1"/>
    </source>
</evidence>
<feature type="region of interest" description="Disordered" evidence="1">
    <location>
        <begin position="67"/>
        <end position="99"/>
    </location>
</feature>
<dbReference type="PANTHER" id="PTHR21666">
    <property type="entry name" value="PEPTIDASE-RELATED"/>
    <property type="match status" value="1"/>
</dbReference>
<evidence type="ECO:0000313" key="5">
    <source>
        <dbReference type="Proteomes" id="UP000247078"/>
    </source>
</evidence>
<evidence type="ECO:0000256" key="1">
    <source>
        <dbReference type="SAM" id="MobiDB-lite"/>
    </source>
</evidence>
<keyword evidence="2" id="KW-0472">Membrane</keyword>
<dbReference type="InterPro" id="IPR050570">
    <property type="entry name" value="Cell_wall_metabolism_enzyme"/>
</dbReference>
<dbReference type="CDD" id="cd12797">
    <property type="entry name" value="M23_peptidase"/>
    <property type="match status" value="1"/>
</dbReference>
<organism evidence="4 5">
    <name type="scientific">Paenibacillus pabuli</name>
    <dbReference type="NCBI Taxonomy" id="1472"/>
    <lineage>
        <taxon>Bacteria</taxon>
        <taxon>Bacillati</taxon>
        <taxon>Bacillota</taxon>
        <taxon>Bacilli</taxon>
        <taxon>Bacillales</taxon>
        <taxon>Paenibacillaceae</taxon>
        <taxon>Paenibacillus</taxon>
    </lineage>
</organism>
<comment type="caution">
    <text evidence="4">The sequence shown here is derived from an EMBL/GenBank/DDBJ whole genome shotgun (WGS) entry which is preliminary data.</text>
</comment>
<dbReference type="Proteomes" id="UP000247078">
    <property type="component" value="Unassembled WGS sequence"/>
</dbReference>
<accession>A0A855YKJ3</accession>
<keyword evidence="2" id="KW-1133">Transmembrane helix</keyword>
<dbReference type="EMBL" id="QGTZ01000001">
    <property type="protein sequence ID" value="PWW45404.1"/>
    <property type="molecule type" value="Genomic_DNA"/>
</dbReference>
<protein>
    <submittedName>
        <fullName evidence="4">Peptidase M23-like protein</fullName>
    </submittedName>
</protein>
<feature type="transmembrane region" description="Helical" evidence="2">
    <location>
        <begin position="42"/>
        <end position="58"/>
    </location>
</feature>
<dbReference type="RefSeq" id="WP_244192685.1">
    <property type="nucleotide sequence ID" value="NZ_QGTZ01000001.1"/>
</dbReference>
<dbReference type="SUPFAM" id="SSF51261">
    <property type="entry name" value="Duplicated hybrid motif"/>
    <property type="match status" value="1"/>
</dbReference>
<keyword evidence="2" id="KW-0812">Transmembrane</keyword>
<gene>
    <name evidence="4" type="ORF">DET56_101613</name>
</gene>
<dbReference type="InterPro" id="IPR011055">
    <property type="entry name" value="Dup_hybrid_motif"/>
</dbReference>
<dbReference type="PANTHER" id="PTHR21666:SF270">
    <property type="entry name" value="MUREIN HYDROLASE ACTIVATOR ENVC"/>
    <property type="match status" value="1"/>
</dbReference>
<reference evidence="4 5" key="1">
    <citation type="submission" date="2018-05" db="EMBL/GenBank/DDBJ databases">
        <title>Freshwater and sediment microbial communities from various areas in North America, analyzing microbe dynamics in response to fracking.</title>
        <authorList>
            <person name="Lamendella R."/>
        </authorList>
    </citation>
    <scope>NUCLEOTIDE SEQUENCE [LARGE SCALE GENOMIC DNA]</scope>
    <source>
        <strain evidence="4 5">DB-3</strain>
    </source>
</reference>
<evidence type="ECO:0000259" key="3">
    <source>
        <dbReference type="Pfam" id="PF01551"/>
    </source>
</evidence>
<sequence length="387" mass="43174">MRWRMNRQHEGSEIEEQRSNCGENTALESEYAASEKMHRRKGWRLIAIILGACVMLSACGNSNSITSEQAEQQSKEQTTNTNEASENTHQEENSGTEVSAIITPDNFIDTLMNGSKDAIYSQMSPELKEALTLEQFKTSADQFLEGVTSFDLVVDAKVNDITEFAWKDQTGTKGIQAYFTEANQIEGLLIQPLESHEDTDQKLTKTEFQFPMKGEWYVFWGGNDVMSNYHYEHETQRYALDIIRIKDAFSYNGDPKVNENYYAFGEPLYAAADGTVVDIKNDIPDNIPGVMNPEQPAGNNVVIDHGNGEYSITAHIKEGSVAVKKGDKVKQGDLIGELGNSGNSSEAHLHFQVSDGSDLFTSRSVNIRWADQSQQMTRGNTIQGLPE</sequence>
<evidence type="ECO:0000256" key="2">
    <source>
        <dbReference type="SAM" id="Phobius"/>
    </source>
</evidence>
<name>A0A855YKJ3_9BACL</name>
<feature type="compositionally biased region" description="Basic and acidic residues" evidence="1">
    <location>
        <begin position="7"/>
        <end position="18"/>
    </location>
</feature>
<dbReference type="InterPro" id="IPR016047">
    <property type="entry name" value="M23ase_b-sheet_dom"/>
</dbReference>
<dbReference type="Pfam" id="PF01551">
    <property type="entry name" value="Peptidase_M23"/>
    <property type="match status" value="1"/>
</dbReference>
<feature type="domain" description="M23ase beta-sheet core" evidence="3">
    <location>
        <begin position="265"/>
        <end position="355"/>
    </location>
</feature>
<dbReference type="Gene3D" id="2.70.70.10">
    <property type="entry name" value="Glucose Permease (Domain IIA)"/>
    <property type="match status" value="1"/>
</dbReference>
<dbReference type="AlphaFoldDB" id="A0A855YKJ3"/>